<dbReference type="InterPro" id="IPR017938">
    <property type="entry name" value="Riboflavin_synthase-like_b-brl"/>
</dbReference>
<dbReference type="InterPro" id="IPR013112">
    <property type="entry name" value="FAD-bd_8"/>
</dbReference>
<dbReference type="PROSITE" id="PS51384">
    <property type="entry name" value="FAD_FR"/>
    <property type="match status" value="1"/>
</dbReference>
<evidence type="ECO:0000256" key="9">
    <source>
        <dbReference type="ARBA" id="ARBA00023002"/>
    </source>
</evidence>
<keyword evidence="9" id="KW-0560">Oxidoreductase</keyword>
<dbReference type="InterPro" id="IPR013130">
    <property type="entry name" value="Fe3_Rdtase_TM_dom"/>
</dbReference>
<dbReference type="RefSeq" id="WP_142896280.1">
    <property type="nucleotide sequence ID" value="NZ_ML660054.1"/>
</dbReference>
<keyword evidence="8 14" id="KW-1133">Transmembrane helix</keyword>
<feature type="domain" description="FAD-binding FR-type" evidence="15">
    <location>
        <begin position="204"/>
        <end position="305"/>
    </location>
</feature>
<keyword evidence="10" id="KW-0408">Iron</keyword>
<evidence type="ECO:0000256" key="4">
    <source>
        <dbReference type="ARBA" id="ARBA00022692"/>
    </source>
</evidence>
<dbReference type="PANTHER" id="PTHR47354">
    <property type="entry name" value="NADH OXIDOREDUCTASE HCR"/>
    <property type="match status" value="1"/>
</dbReference>
<evidence type="ECO:0000256" key="7">
    <source>
        <dbReference type="ARBA" id="ARBA00022827"/>
    </source>
</evidence>
<comment type="cofactor">
    <cofactor evidence="1">
        <name>FAD</name>
        <dbReference type="ChEBI" id="CHEBI:57692"/>
    </cofactor>
</comment>
<dbReference type="SUPFAM" id="SSF52343">
    <property type="entry name" value="Ferredoxin reductase-like, C-terminal NADP-linked domain"/>
    <property type="match status" value="1"/>
</dbReference>
<keyword evidence="5" id="KW-0001">2Fe-2S</keyword>
<gene>
    <name evidence="16" type="ORF">FKG95_10360</name>
</gene>
<proteinExistence type="predicted"/>
<dbReference type="Pfam" id="PF00175">
    <property type="entry name" value="NAD_binding_1"/>
    <property type="match status" value="1"/>
</dbReference>
<comment type="caution">
    <text evidence="16">The sequence shown here is derived from an EMBL/GenBank/DDBJ whole genome shotgun (WGS) entry which is preliminary data.</text>
</comment>
<dbReference type="GO" id="GO:0051537">
    <property type="term" value="F:2 iron, 2 sulfur cluster binding"/>
    <property type="evidence" value="ECO:0007669"/>
    <property type="project" value="UniProtKB-KW"/>
</dbReference>
<dbReference type="InterPro" id="IPR017927">
    <property type="entry name" value="FAD-bd_FR_type"/>
</dbReference>
<keyword evidence="4 14" id="KW-0812">Transmembrane</keyword>
<dbReference type="GO" id="GO:0046872">
    <property type="term" value="F:metal ion binding"/>
    <property type="evidence" value="ECO:0007669"/>
    <property type="project" value="UniProtKB-KW"/>
</dbReference>
<reference evidence="16 17" key="1">
    <citation type="submission" date="2019-06" db="EMBL/GenBank/DDBJ databases">
        <title>Whole genome sequence for Rhodospirillaceae sp. R148.</title>
        <authorList>
            <person name="Wang G."/>
        </authorList>
    </citation>
    <scope>NUCLEOTIDE SEQUENCE [LARGE SCALE GENOMIC DNA]</scope>
    <source>
        <strain evidence="16 17">R148</strain>
    </source>
</reference>
<dbReference type="EMBL" id="VHSH01000003">
    <property type="protein sequence ID" value="TQV80566.1"/>
    <property type="molecule type" value="Genomic_DNA"/>
</dbReference>
<feature type="transmembrane region" description="Helical" evidence="14">
    <location>
        <begin position="75"/>
        <end position="92"/>
    </location>
</feature>
<dbReference type="Gene3D" id="2.40.30.10">
    <property type="entry name" value="Translation factors"/>
    <property type="match status" value="1"/>
</dbReference>
<dbReference type="Pfam" id="PF08022">
    <property type="entry name" value="FAD_binding_8"/>
    <property type="match status" value="1"/>
</dbReference>
<evidence type="ECO:0000256" key="2">
    <source>
        <dbReference type="ARBA" id="ARBA00004141"/>
    </source>
</evidence>
<dbReference type="Gene3D" id="3.40.50.80">
    <property type="entry name" value="Nucleotide-binding domain of ferredoxin-NADP reductase (FNR) module"/>
    <property type="match status" value="1"/>
</dbReference>
<evidence type="ECO:0000256" key="13">
    <source>
        <dbReference type="ARBA" id="ARBA00034078"/>
    </source>
</evidence>
<evidence type="ECO:0000256" key="3">
    <source>
        <dbReference type="ARBA" id="ARBA00022630"/>
    </source>
</evidence>
<dbReference type="GO" id="GO:0050660">
    <property type="term" value="F:flavin adenine dinucleotide binding"/>
    <property type="evidence" value="ECO:0007669"/>
    <property type="project" value="TreeGrafter"/>
</dbReference>
<dbReference type="InterPro" id="IPR039261">
    <property type="entry name" value="FNR_nucleotide-bd"/>
</dbReference>
<feature type="transmembrane region" description="Helical" evidence="14">
    <location>
        <begin position="112"/>
        <end position="135"/>
    </location>
</feature>
<feature type="transmembrane region" description="Helical" evidence="14">
    <location>
        <begin position="37"/>
        <end position="54"/>
    </location>
</feature>
<dbReference type="PRINTS" id="PR00410">
    <property type="entry name" value="PHEHYDRXLASE"/>
</dbReference>
<evidence type="ECO:0000259" key="15">
    <source>
        <dbReference type="PROSITE" id="PS51384"/>
    </source>
</evidence>
<evidence type="ECO:0000313" key="17">
    <source>
        <dbReference type="Proteomes" id="UP000315252"/>
    </source>
</evidence>
<comment type="cofactor">
    <cofactor evidence="13">
        <name>[2Fe-2S] cluster</name>
        <dbReference type="ChEBI" id="CHEBI:190135"/>
    </cofactor>
</comment>
<name>A0A545TTL5_9PROT</name>
<dbReference type="OrthoDB" id="9806195at2"/>
<evidence type="ECO:0000256" key="14">
    <source>
        <dbReference type="SAM" id="Phobius"/>
    </source>
</evidence>
<comment type="subcellular location">
    <subcellularLocation>
        <location evidence="2">Membrane</location>
        <topology evidence="2">Multi-pass membrane protein</topology>
    </subcellularLocation>
</comment>
<evidence type="ECO:0000256" key="8">
    <source>
        <dbReference type="ARBA" id="ARBA00022989"/>
    </source>
</evidence>
<evidence type="ECO:0000256" key="11">
    <source>
        <dbReference type="ARBA" id="ARBA00023014"/>
    </source>
</evidence>
<keyword evidence="12 14" id="KW-0472">Membrane</keyword>
<evidence type="ECO:0000313" key="16">
    <source>
        <dbReference type="EMBL" id="TQV80566.1"/>
    </source>
</evidence>
<keyword evidence="11" id="KW-0411">Iron-sulfur</keyword>
<dbReference type="GO" id="GO:0016020">
    <property type="term" value="C:membrane"/>
    <property type="evidence" value="ECO:0007669"/>
    <property type="project" value="UniProtKB-SubCell"/>
</dbReference>
<protein>
    <recommendedName>
        <fullName evidence="15">FAD-binding FR-type domain-containing protein</fullName>
    </recommendedName>
</protein>
<dbReference type="GO" id="GO:0016491">
    <property type="term" value="F:oxidoreductase activity"/>
    <property type="evidence" value="ECO:0007669"/>
    <property type="project" value="UniProtKB-KW"/>
</dbReference>
<dbReference type="InterPro" id="IPR001433">
    <property type="entry name" value="OxRdtase_FAD/NAD-bd"/>
</dbReference>
<keyword evidence="3" id="KW-0285">Flavoprotein</keyword>
<dbReference type="CDD" id="cd06198">
    <property type="entry name" value="FNR_like_3"/>
    <property type="match status" value="1"/>
</dbReference>
<keyword evidence="7" id="KW-0274">FAD</keyword>
<dbReference type="Pfam" id="PF01794">
    <property type="entry name" value="Ferric_reduct"/>
    <property type="match status" value="1"/>
</dbReference>
<evidence type="ECO:0000256" key="6">
    <source>
        <dbReference type="ARBA" id="ARBA00022723"/>
    </source>
</evidence>
<dbReference type="SUPFAM" id="SSF63380">
    <property type="entry name" value="Riboflavin synthase domain-like"/>
    <property type="match status" value="1"/>
</dbReference>
<dbReference type="InterPro" id="IPR050415">
    <property type="entry name" value="MRET"/>
</dbReference>
<evidence type="ECO:0000256" key="5">
    <source>
        <dbReference type="ARBA" id="ARBA00022714"/>
    </source>
</evidence>
<dbReference type="Proteomes" id="UP000315252">
    <property type="component" value="Unassembled WGS sequence"/>
</dbReference>
<dbReference type="PANTHER" id="PTHR47354:SF8">
    <property type="entry name" value="1,2-PHENYLACETYL-COA EPOXIDASE, SUBUNIT E"/>
    <property type="match status" value="1"/>
</dbReference>
<evidence type="ECO:0000256" key="12">
    <source>
        <dbReference type="ARBA" id="ARBA00023136"/>
    </source>
</evidence>
<dbReference type="PRINTS" id="PR00371">
    <property type="entry name" value="FPNCR"/>
</dbReference>
<evidence type="ECO:0000256" key="1">
    <source>
        <dbReference type="ARBA" id="ARBA00001974"/>
    </source>
</evidence>
<sequence>MPAPILLLIYLALVLTPLVLTWLSGMPPRPLIDELSTGLALVAFAALLVEFLLSGRFRTISDRVGMDTTMRFHQLLARLIVALLLLHPFLYTTPVPDYPPPWDVTAQSYLKLTVWTMASGVLAWILLIVLVATAIARDGLPYSYESWRLGHGIGSALIAGLSAHHVLEAGRYSAEQPLYTFWLVLLGCALASLLYVYLISPLLQIRHPYEVLSVRRIAERTWELAIARKDRKPLPFEAGQFVWLNIGPTPFSLHENPFSISSAPAAGERVEFVIKEAGDFTRSLAAIQPGARAWIDGPHGSLTTPGPEAPGVGLIAGGVGIAPLVGILRQMRATGDLRPVALLYGNRVEDQIVYRDELEKLAAEDMVTVHHVLSEPSAEWRGGVGLVDAESIAATFDGFSDARDWTYLLCGPPAMIDSAEAALRARGVQSNSIRSERFVYD</sequence>
<evidence type="ECO:0000256" key="10">
    <source>
        <dbReference type="ARBA" id="ARBA00023004"/>
    </source>
</evidence>
<keyword evidence="17" id="KW-1185">Reference proteome</keyword>
<dbReference type="InterPro" id="IPR001709">
    <property type="entry name" value="Flavoprot_Pyr_Nucl_cyt_Rdtase"/>
</dbReference>
<feature type="transmembrane region" description="Helical" evidence="14">
    <location>
        <begin position="179"/>
        <end position="198"/>
    </location>
</feature>
<organism evidence="16 17">
    <name type="scientific">Denitrobaculum tricleocarpae</name>
    <dbReference type="NCBI Taxonomy" id="2591009"/>
    <lineage>
        <taxon>Bacteria</taxon>
        <taxon>Pseudomonadati</taxon>
        <taxon>Pseudomonadota</taxon>
        <taxon>Alphaproteobacteria</taxon>
        <taxon>Rhodospirillales</taxon>
        <taxon>Rhodospirillaceae</taxon>
        <taxon>Denitrobaculum</taxon>
    </lineage>
</organism>
<accession>A0A545TTL5</accession>
<keyword evidence="6" id="KW-0479">Metal-binding</keyword>
<dbReference type="AlphaFoldDB" id="A0A545TTL5"/>